<keyword evidence="2" id="KW-1185">Reference proteome</keyword>
<sequence>MSVGSQALPFRLKSVGDKEGAYPNLIVHSAYKRPQHLTVTWSTPGPLSRDNCCQYPGQQSPSKQLLMLGMELVTLFLIQLVGPQALPLHLNLNDDREGVYPSLIVHLAHKHSQHSTVTWPTLKPSPWDNCC</sequence>
<evidence type="ECO:0000313" key="2">
    <source>
        <dbReference type="Proteomes" id="UP000026915"/>
    </source>
</evidence>
<reference evidence="1 2" key="1">
    <citation type="journal article" date="2013" name="Genome Biol.">
        <title>The genome sequence of the most widely cultivated cacao type and its use to identify candidate genes regulating pod color.</title>
        <authorList>
            <person name="Motamayor J.C."/>
            <person name="Mockaitis K."/>
            <person name="Schmutz J."/>
            <person name="Haiminen N."/>
            <person name="Iii D.L."/>
            <person name="Cornejo O."/>
            <person name="Findley S.D."/>
            <person name="Zheng P."/>
            <person name="Utro F."/>
            <person name="Royaert S."/>
            <person name="Saski C."/>
            <person name="Jenkins J."/>
            <person name="Podicheti R."/>
            <person name="Zhao M."/>
            <person name="Scheffler B.E."/>
            <person name="Stack J.C."/>
            <person name="Feltus F.A."/>
            <person name="Mustiga G.M."/>
            <person name="Amores F."/>
            <person name="Phillips W."/>
            <person name="Marelli J.P."/>
            <person name="May G.D."/>
            <person name="Shapiro H."/>
            <person name="Ma J."/>
            <person name="Bustamante C.D."/>
            <person name="Schnell R.J."/>
            <person name="Main D."/>
            <person name="Gilbert D."/>
            <person name="Parida L."/>
            <person name="Kuhn D.N."/>
        </authorList>
    </citation>
    <scope>NUCLEOTIDE SEQUENCE [LARGE SCALE GENOMIC DNA]</scope>
    <source>
        <strain evidence="2">cv. Matina 1-6</strain>
    </source>
</reference>
<dbReference type="EMBL" id="CM001879">
    <property type="protein sequence ID" value="EOX94534.1"/>
    <property type="molecule type" value="Genomic_DNA"/>
</dbReference>
<accession>A0A061DNY7</accession>
<protein>
    <submittedName>
        <fullName evidence="1">Uncharacterized protein</fullName>
    </submittedName>
</protein>
<dbReference type="HOGENOM" id="CLU_1931353_0_0_1"/>
<dbReference type="InParanoid" id="A0A061DNY7"/>
<name>A0A061DNY7_THECC</name>
<dbReference type="Gramene" id="EOX94534">
    <property type="protein sequence ID" value="EOX94534"/>
    <property type="gene ID" value="TCM_004152"/>
</dbReference>
<proteinExistence type="predicted"/>
<dbReference type="AlphaFoldDB" id="A0A061DNY7"/>
<gene>
    <name evidence="1" type="ORF">TCM_004152</name>
</gene>
<dbReference type="Proteomes" id="UP000026915">
    <property type="component" value="Chromosome 1"/>
</dbReference>
<evidence type="ECO:0000313" key="1">
    <source>
        <dbReference type="EMBL" id="EOX94534.1"/>
    </source>
</evidence>
<organism evidence="1 2">
    <name type="scientific">Theobroma cacao</name>
    <name type="common">Cacao</name>
    <name type="synonym">Cocoa</name>
    <dbReference type="NCBI Taxonomy" id="3641"/>
    <lineage>
        <taxon>Eukaryota</taxon>
        <taxon>Viridiplantae</taxon>
        <taxon>Streptophyta</taxon>
        <taxon>Embryophyta</taxon>
        <taxon>Tracheophyta</taxon>
        <taxon>Spermatophyta</taxon>
        <taxon>Magnoliopsida</taxon>
        <taxon>eudicotyledons</taxon>
        <taxon>Gunneridae</taxon>
        <taxon>Pentapetalae</taxon>
        <taxon>rosids</taxon>
        <taxon>malvids</taxon>
        <taxon>Malvales</taxon>
        <taxon>Malvaceae</taxon>
        <taxon>Byttnerioideae</taxon>
        <taxon>Theobroma</taxon>
    </lineage>
</organism>